<keyword evidence="2" id="KW-1185">Reference proteome</keyword>
<dbReference type="EMBL" id="BLKT01000003">
    <property type="protein sequence ID" value="GFG55934.1"/>
    <property type="molecule type" value="Genomic_DNA"/>
</dbReference>
<accession>A0A7I9WE30</accession>
<evidence type="ECO:0000313" key="2">
    <source>
        <dbReference type="Proteomes" id="UP000465241"/>
    </source>
</evidence>
<name>A0A7I9WE30_9MYCO</name>
<sequence length="98" mass="10254">MPAAVAAVLARDATATAVCDLPRSISDPVATALDDADLVVVVTTCDVRAATVAMAPAISAVNPNVGLVVRGRRRAGCGPRRLPNSPDCRCWRICDRNR</sequence>
<reference evidence="1 2" key="1">
    <citation type="journal article" date="2019" name="Emerg. Microbes Infect.">
        <title>Comprehensive subspecies identification of 175 nontuberculous mycobacteria species based on 7547 genomic profiles.</title>
        <authorList>
            <person name="Matsumoto Y."/>
            <person name="Kinjo T."/>
            <person name="Motooka D."/>
            <person name="Nabeya D."/>
            <person name="Jung N."/>
            <person name="Uechi K."/>
            <person name="Horii T."/>
            <person name="Iida T."/>
            <person name="Fujita J."/>
            <person name="Nakamura S."/>
        </authorList>
    </citation>
    <scope>NUCLEOTIDE SEQUENCE [LARGE SCALE GENOMIC DNA]</scope>
    <source>
        <strain evidence="1 2">JCM 13392</strain>
    </source>
</reference>
<proteinExistence type="predicted"/>
<protein>
    <submittedName>
        <fullName evidence="1">Uncharacterized protein</fullName>
    </submittedName>
</protein>
<dbReference type="RefSeq" id="WP_281356776.1">
    <property type="nucleotide sequence ID" value="NZ_BLKT01000003.1"/>
</dbReference>
<comment type="caution">
    <text evidence="1">The sequence shown here is derived from an EMBL/GenBank/DDBJ whole genome shotgun (WGS) entry which is preliminary data.</text>
</comment>
<evidence type="ECO:0000313" key="1">
    <source>
        <dbReference type="EMBL" id="GFG55934.1"/>
    </source>
</evidence>
<organism evidence="1 2">
    <name type="scientific">Mycolicibacterium murale</name>
    <dbReference type="NCBI Taxonomy" id="182220"/>
    <lineage>
        <taxon>Bacteria</taxon>
        <taxon>Bacillati</taxon>
        <taxon>Actinomycetota</taxon>
        <taxon>Actinomycetes</taxon>
        <taxon>Mycobacteriales</taxon>
        <taxon>Mycobacteriaceae</taxon>
        <taxon>Mycolicibacterium</taxon>
    </lineage>
</organism>
<dbReference type="AlphaFoldDB" id="A0A7I9WE30"/>
<dbReference type="Proteomes" id="UP000465241">
    <property type="component" value="Unassembled WGS sequence"/>
</dbReference>
<gene>
    <name evidence="1" type="ORF">MMUR_00700</name>
</gene>